<dbReference type="Gene3D" id="3.30.300.30">
    <property type="match status" value="1"/>
</dbReference>
<evidence type="ECO:0000259" key="3">
    <source>
        <dbReference type="Pfam" id="PF00501"/>
    </source>
</evidence>
<evidence type="ECO:0000256" key="1">
    <source>
        <dbReference type="ARBA" id="ARBA00006432"/>
    </source>
</evidence>
<feature type="domain" description="AMP-binding enzyme C-terminal" evidence="4">
    <location>
        <begin position="447"/>
        <end position="522"/>
    </location>
</feature>
<dbReference type="Gene3D" id="3.40.50.12780">
    <property type="entry name" value="N-terminal domain of ligase-like"/>
    <property type="match status" value="1"/>
</dbReference>
<organism evidence="5 6">
    <name type="scientific">Pengzhenrongella frigida</name>
    <dbReference type="NCBI Taxonomy" id="1259133"/>
    <lineage>
        <taxon>Bacteria</taxon>
        <taxon>Bacillati</taxon>
        <taxon>Actinomycetota</taxon>
        <taxon>Actinomycetes</taxon>
        <taxon>Micrococcales</taxon>
        <taxon>Pengzhenrongella</taxon>
    </lineage>
</organism>
<gene>
    <name evidence="5" type="ORF">EUA98_09155</name>
</gene>
<evidence type="ECO:0000313" key="5">
    <source>
        <dbReference type="EMBL" id="RYV51310.1"/>
    </source>
</evidence>
<feature type="domain" description="AMP-dependent synthetase/ligase" evidence="3">
    <location>
        <begin position="31"/>
        <end position="396"/>
    </location>
</feature>
<dbReference type="Pfam" id="PF00501">
    <property type="entry name" value="AMP-binding"/>
    <property type="match status" value="1"/>
</dbReference>
<dbReference type="Pfam" id="PF13193">
    <property type="entry name" value="AMP-binding_C"/>
    <property type="match status" value="1"/>
</dbReference>
<proteinExistence type="inferred from homology"/>
<dbReference type="GO" id="GO:0031956">
    <property type="term" value="F:medium-chain fatty acid-CoA ligase activity"/>
    <property type="evidence" value="ECO:0007669"/>
    <property type="project" value="TreeGrafter"/>
</dbReference>
<dbReference type="OrthoDB" id="9803968at2"/>
<dbReference type="InterPro" id="IPR045851">
    <property type="entry name" value="AMP-bd_C_sf"/>
</dbReference>
<dbReference type="EMBL" id="SDWW01000018">
    <property type="protein sequence ID" value="RYV51310.1"/>
    <property type="molecule type" value="Genomic_DNA"/>
</dbReference>
<evidence type="ECO:0000259" key="4">
    <source>
        <dbReference type="Pfam" id="PF13193"/>
    </source>
</evidence>
<dbReference type="PANTHER" id="PTHR43201">
    <property type="entry name" value="ACYL-COA SYNTHETASE"/>
    <property type="match status" value="1"/>
</dbReference>
<keyword evidence="6" id="KW-1185">Reference proteome</keyword>
<name>A0A4Q5MZY0_9MICO</name>
<comment type="caution">
    <text evidence="5">The sequence shown here is derived from an EMBL/GenBank/DDBJ whole genome shotgun (WGS) entry which is preliminary data.</text>
</comment>
<evidence type="ECO:0000256" key="2">
    <source>
        <dbReference type="ARBA" id="ARBA00022598"/>
    </source>
</evidence>
<protein>
    <submittedName>
        <fullName evidence="5">Crotonobetaine/carnitine-CoA ligase</fullName>
    </submittedName>
</protein>
<comment type="similarity">
    <text evidence="1">Belongs to the ATP-dependent AMP-binding enzyme family.</text>
</comment>
<dbReference type="InterPro" id="IPR042099">
    <property type="entry name" value="ANL_N_sf"/>
</dbReference>
<sequence length="529" mass="57296">MEVGLGRGAEDKADPVGNRTLRDLWDDLGAQCGERTFLVFEDRAGVVVEYTYAQFNALITRSANLFRSLGVGRGDAVAVHLRNSPELLMCMFGLTAIGAVMVPLHPSSTRAECADIISRVGVLAVVFEADSLALYGAGGPGTDHIAVPHALLARSREPVPGTISFETARDAQPDRRTESLPLGSDDVAGIVFTSGTTARSKGVVLTHANLLFSGIFVQWQANLTSGDRLLTTMPACHVNFQLNALMPVLHTGATLIMLERYSARSFWRQVCHHEATVVQSIAMIVRTMLLQPPGDWEADNRVREVLYYLPITDEEKVRFEKRFATRILNSYGTSETLVGVITDPPVGERRWPSIGRIGRGYEARIADDDGREVPPGVVGEIQVRGVPGRTLMKEYFHDPAATAAAAAGDGWMHSGDLGYVDAEGWFTFVERRTHLIKRAGETISPAEVEAVLTDCPGVCEAAVIGVPDPIHDEAVKAFVVLAPGAALTAQDAQDYCRTRLAGFKVPTVVEIVPALPHTSSYKVEKSRLG</sequence>
<dbReference type="InterPro" id="IPR025110">
    <property type="entry name" value="AMP-bd_C"/>
</dbReference>
<dbReference type="GO" id="GO:0006631">
    <property type="term" value="P:fatty acid metabolic process"/>
    <property type="evidence" value="ECO:0007669"/>
    <property type="project" value="TreeGrafter"/>
</dbReference>
<dbReference type="Proteomes" id="UP000293764">
    <property type="component" value="Unassembled WGS sequence"/>
</dbReference>
<dbReference type="SUPFAM" id="SSF56801">
    <property type="entry name" value="Acetyl-CoA synthetase-like"/>
    <property type="match status" value="1"/>
</dbReference>
<dbReference type="NCBIfam" id="NF005947">
    <property type="entry name" value="PRK08008.1"/>
    <property type="match status" value="1"/>
</dbReference>
<dbReference type="RefSeq" id="WP_130102376.1">
    <property type="nucleotide sequence ID" value="NZ_SDWW01000018.1"/>
</dbReference>
<evidence type="ECO:0000313" key="6">
    <source>
        <dbReference type="Proteomes" id="UP000293764"/>
    </source>
</evidence>
<keyword evidence="2 5" id="KW-0436">Ligase</keyword>
<accession>A0A4Q5MZY0</accession>
<dbReference type="PANTHER" id="PTHR43201:SF5">
    <property type="entry name" value="MEDIUM-CHAIN ACYL-COA LIGASE ACSF2, MITOCHONDRIAL"/>
    <property type="match status" value="1"/>
</dbReference>
<dbReference type="AlphaFoldDB" id="A0A4Q5MZY0"/>
<dbReference type="InterPro" id="IPR000873">
    <property type="entry name" value="AMP-dep_synth/lig_dom"/>
</dbReference>
<reference evidence="5 6" key="1">
    <citation type="submission" date="2019-01" db="EMBL/GenBank/DDBJ databases">
        <title>Novel species of Cellulomonas.</title>
        <authorList>
            <person name="Liu Q."/>
            <person name="Xin Y.-H."/>
        </authorList>
    </citation>
    <scope>NUCLEOTIDE SEQUENCE [LARGE SCALE GENOMIC DNA]</scope>
    <source>
        <strain evidence="5 6">HLT2-17</strain>
    </source>
</reference>